<evidence type="ECO:0000256" key="1">
    <source>
        <dbReference type="SAM" id="MobiDB-lite"/>
    </source>
</evidence>
<dbReference type="InterPro" id="IPR022121">
    <property type="entry name" value="Peptidase_M73_camelysin"/>
</dbReference>
<proteinExistence type="predicted"/>
<accession>A0A1F5GIE9</accession>
<feature type="compositionally biased region" description="Pro residues" evidence="1">
    <location>
        <begin position="274"/>
        <end position="283"/>
    </location>
</feature>
<name>A0A1F5GIE9_9BACT</name>
<dbReference type="Pfam" id="PF12389">
    <property type="entry name" value="Peptidase_M73"/>
    <property type="match status" value="1"/>
</dbReference>
<sequence length="457" mass="48323">MINSKILLSIAAITAAVVMAAAATFAFFSDTETSTDNTFVAGVLDLKIDNESFYNGQVYAGTTWALDDLNGHLFFDFRDVKPGDWGEDTISLHVNDNDAWACLDIDLTSEDDNQTNNLELADQDTPDTPNLFDGELGNNLNMIFWADDGDNVLEDDEQQGIFLQGTATQVLSSATTLADSVLSNIGGVADGDPLPGNETRYIAKAWCFGTMTLTPLAQGPNSPTTDPGFDCDGSGLNNITQTDIVTADLSFSAIQHRNNENFTCDGVGGGPSSTPTPTPSPSPTPPLIACNENAIIYASSFSDNDQGLRKDNSAVLANRSIPSAAFGAPQTSGADSDVGFPAGSFFSLGFPLSGNTASIVFGFSESFYPNPSGPDLQVFEVTGGIYPDEKVKIEASKDGTTWTLLAAAAIRDEAVELGPLDFANFVRLTDVSTIADFPNDADGYDVDALKAFCTEAE</sequence>
<feature type="signal peptide" evidence="2">
    <location>
        <begin position="1"/>
        <end position="20"/>
    </location>
</feature>
<keyword evidence="2" id="KW-0732">Signal</keyword>
<dbReference type="InterPro" id="IPR023833">
    <property type="entry name" value="Signal_pept_SipW-depend-type"/>
</dbReference>
<dbReference type="NCBIfam" id="TIGR04088">
    <property type="entry name" value="cognate_SipW"/>
    <property type="match status" value="1"/>
</dbReference>
<feature type="region of interest" description="Disordered" evidence="1">
    <location>
        <begin position="263"/>
        <end position="283"/>
    </location>
</feature>
<dbReference type="STRING" id="1797716.A3D07_01480"/>
<organism evidence="3 4">
    <name type="scientific">Candidatus Curtissbacteria bacterium RIFCSPHIGHO2_02_FULL_42_15</name>
    <dbReference type="NCBI Taxonomy" id="1797716"/>
    <lineage>
        <taxon>Bacteria</taxon>
        <taxon>Candidatus Curtissiibacteriota</taxon>
    </lineage>
</organism>
<feature type="chain" id="PRO_5009518738" description="F5/8 type C domain-containing protein" evidence="2">
    <location>
        <begin position="21"/>
        <end position="457"/>
    </location>
</feature>
<dbReference type="Proteomes" id="UP000177124">
    <property type="component" value="Unassembled WGS sequence"/>
</dbReference>
<dbReference type="AlphaFoldDB" id="A0A1F5GIE9"/>
<gene>
    <name evidence="3" type="ORF">A3D07_01480</name>
</gene>
<evidence type="ECO:0000256" key="2">
    <source>
        <dbReference type="SAM" id="SignalP"/>
    </source>
</evidence>
<protein>
    <recommendedName>
        <fullName evidence="5">F5/8 type C domain-containing protein</fullName>
    </recommendedName>
</protein>
<reference evidence="3 4" key="1">
    <citation type="journal article" date="2016" name="Nat. Commun.">
        <title>Thousands of microbial genomes shed light on interconnected biogeochemical processes in an aquifer system.</title>
        <authorList>
            <person name="Anantharaman K."/>
            <person name="Brown C.T."/>
            <person name="Hug L.A."/>
            <person name="Sharon I."/>
            <person name="Castelle C.J."/>
            <person name="Probst A.J."/>
            <person name="Thomas B.C."/>
            <person name="Singh A."/>
            <person name="Wilkins M.J."/>
            <person name="Karaoz U."/>
            <person name="Brodie E.L."/>
            <person name="Williams K.H."/>
            <person name="Hubbard S.S."/>
            <person name="Banfield J.F."/>
        </authorList>
    </citation>
    <scope>NUCLEOTIDE SEQUENCE [LARGE SCALE GENOMIC DNA]</scope>
</reference>
<evidence type="ECO:0000313" key="4">
    <source>
        <dbReference type="Proteomes" id="UP000177124"/>
    </source>
</evidence>
<comment type="caution">
    <text evidence="3">The sequence shown here is derived from an EMBL/GenBank/DDBJ whole genome shotgun (WGS) entry which is preliminary data.</text>
</comment>
<dbReference type="EMBL" id="MFBF01000015">
    <property type="protein sequence ID" value="OGD91604.1"/>
    <property type="molecule type" value="Genomic_DNA"/>
</dbReference>
<evidence type="ECO:0008006" key="5">
    <source>
        <dbReference type="Google" id="ProtNLM"/>
    </source>
</evidence>
<evidence type="ECO:0000313" key="3">
    <source>
        <dbReference type="EMBL" id="OGD91604.1"/>
    </source>
</evidence>